<dbReference type="Proteomes" id="UP000655225">
    <property type="component" value="Unassembled WGS sequence"/>
</dbReference>
<dbReference type="EMBL" id="JABCRI010000007">
    <property type="protein sequence ID" value="KAF8402925.1"/>
    <property type="molecule type" value="Genomic_DNA"/>
</dbReference>
<accession>A0A834ZC25</accession>
<proteinExistence type="predicted"/>
<dbReference type="PANTHER" id="PTHR46444:SF11">
    <property type="entry name" value="DCD DOMAIN-CONTAINING PROTEIN"/>
    <property type="match status" value="1"/>
</dbReference>
<dbReference type="Pfam" id="PF10539">
    <property type="entry name" value="Dev_Cell_Death"/>
    <property type="match status" value="1"/>
</dbReference>
<feature type="domain" description="DCD" evidence="1">
    <location>
        <begin position="1"/>
        <end position="109"/>
    </location>
</feature>
<dbReference type="InterPro" id="IPR013989">
    <property type="entry name" value="Dev_and_cell_death_domain"/>
</dbReference>
<comment type="caution">
    <text evidence="2">The sequence shown here is derived from an EMBL/GenBank/DDBJ whole genome shotgun (WGS) entry which is preliminary data.</text>
</comment>
<evidence type="ECO:0000313" key="3">
    <source>
        <dbReference type="Proteomes" id="UP000655225"/>
    </source>
</evidence>
<dbReference type="PROSITE" id="PS51222">
    <property type="entry name" value="DCD"/>
    <property type="match status" value="1"/>
</dbReference>
<evidence type="ECO:0000313" key="2">
    <source>
        <dbReference type="EMBL" id="KAF8402925.1"/>
    </source>
</evidence>
<dbReference type="PANTHER" id="PTHR46444">
    <property type="entry name" value="DCD (DEVELOPMENT AND CELL DEATH) DOMAIN PROTEIN-RELATED"/>
    <property type="match status" value="1"/>
</dbReference>
<reference evidence="2 3" key="1">
    <citation type="submission" date="2020-04" db="EMBL/GenBank/DDBJ databases">
        <title>Plant Genome Project.</title>
        <authorList>
            <person name="Zhang R.-G."/>
        </authorList>
    </citation>
    <scope>NUCLEOTIDE SEQUENCE [LARGE SCALE GENOMIC DNA]</scope>
    <source>
        <strain evidence="2">YNK0</strain>
        <tissue evidence="2">Leaf</tissue>
    </source>
</reference>
<dbReference type="OrthoDB" id="1920894at2759"/>
<name>A0A834ZC25_TETSI</name>
<sequence length="203" mass="23058">MLCSARRGIQIQVDGAALSSGAAAAIGMAVWRSILRYNVGRYSVNKALEEELLSHEDLRKVRFTILEDFLLLAEEKFKAVIKGNYYGKNKFDCQLNPEQVKNLCKLLSVTTKGPKSKRVGSSSRTEARAYVDIDRIRRRGWDEVRHPALGRDNLFPEGSHIYQGESFAYPVLPPTLPPPFPPQPSYVYRRPLDIDYYGRDIQP</sequence>
<gene>
    <name evidence="2" type="ORF">HHK36_011018</name>
</gene>
<dbReference type="AlphaFoldDB" id="A0A834ZC25"/>
<organism evidence="2 3">
    <name type="scientific">Tetracentron sinense</name>
    <name type="common">Spur-leaf</name>
    <dbReference type="NCBI Taxonomy" id="13715"/>
    <lineage>
        <taxon>Eukaryota</taxon>
        <taxon>Viridiplantae</taxon>
        <taxon>Streptophyta</taxon>
        <taxon>Embryophyta</taxon>
        <taxon>Tracheophyta</taxon>
        <taxon>Spermatophyta</taxon>
        <taxon>Magnoliopsida</taxon>
        <taxon>Trochodendrales</taxon>
        <taxon>Trochodendraceae</taxon>
        <taxon>Tetracentron</taxon>
    </lineage>
</organism>
<evidence type="ECO:0000259" key="1">
    <source>
        <dbReference type="PROSITE" id="PS51222"/>
    </source>
</evidence>
<protein>
    <recommendedName>
        <fullName evidence="1">DCD domain-containing protein</fullName>
    </recommendedName>
</protein>
<keyword evidence="3" id="KW-1185">Reference proteome</keyword>